<evidence type="ECO:0000313" key="2">
    <source>
        <dbReference type="Proteomes" id="UP000326678"/>
    </source>
</evidence>
<reference evidence="1 2" key="1">
    <citation type="submission" date="2019-10" db="EMBL/GenBank/DDBJ databases">
        <title>Genomic and transcriptomic insights into the perfect genentic adaptation of a filamentous nitrogen-fixing cyanobacterium to rice fields.</title>
        <authorList>
            <person name="Chen Z."/>
        </authorList>
    </citation>
    <scope>NUCLEOTIDE SEQUENCE [LARGE SCALE GENOMIC DNA]</scope>
    <source>
        <strain evidence="1">CCNUC1</strain>
    </source>
</reference>
<proteinExistence type="predicted"/>
<keyword evidence="2" id="KW-1185">Reference proteome</keyword>
<sequence>MLIFQDIDLIYSYLIIRENIFLLSLRSLRLCGWSLKTR</sequence>
<protein>
    <submittedName>
        <fullName evidence="1">Uncharacterized protein</fullName>
    </submittedName>
</protein>
<evidence type="ECO:0000313" key="1">
    <source>
        <dbReference type="EMBL" id="QFS44453.1"/>
    </source>
</evidence>
<name>A0A5P8VVK8_9NOSO</name>
<dbReference type="Proteomes" id="UP000326678">
    <property type="component" value="Chromosome Gxm1"/>
</dbReference>
<accession>A0A5P8VVK8</accession>
<dbReference type="AlphaFoldDB" id="A0A5P8VVK8"/>
<gene>
    <name evidence="1" type="ORF">GXM_01928</name>
</gene>
<dbReference type="KEGG" id="nsh:GXM_01928"/>
<dbReference type="EMBL" id="CP045226">
    <property type="protein sequence ID" value="QFS44453.1"/>
    <property type="molecule type" value="Genomic_DNA"/>
</dbReference>
<organism evidence="1 2">
    <name type="scientific">Nostoc sphaeroides CCNUC1</name>
    <dbReference type="NCBI Taxonomy" id="2653204"/>
    <lineage>
        <taxon>Bacteria</taxon>
        <taxon>Bacillati</taxon>
        <taxon>Cyanobacteriota</taxon>
        <taxon>Cyanophyceae</taxon>
        <taxon>Nostocales</taxon>
        <taxon>Nostocaceae</taxon>
        <taxon>Nostoc</taxon>
    </lineage>
</organism>